<sequence length="86" mass="10006">MALRHGMLFFPELPARIILIIISLIIGVGLLKLNKWVYRLVLFFCLYFTIANIIIALNTGNNGFYSNIIFSIWVLFTLPKDRRVFD</sequence>
<dbReference type="Proteomes" id="UP000287872">
    <property type="component" value="Unassembled WGS sequence"/>
</dbReference>
<evidence type="ECO:0000313" key="2">
    <source>
        <dbReference type="EMBL" id="GCD10563.1"/>
    </source>
</evidence>
<keyword evidence="1" id="KW-0812">Transmembrane</keyword>
<accession>A0A401ULZ9</accession>
<protein>
    <submittedName>
        <fullName evidence="2">Uncharacterized protein</fullName>
    </submittedName>
</protein>
<dbReference type="EMBL" id="BHYK01000010">
    <property type="protein sequence ID" value="GCD10563.1"/>
    <property type="molecule type" value="Genomic_DNA"/>
</dbReference>
<name>A0A401ULZ9_9CLOT</name>
<proteinExistence type="predicted"/>
<feature type="transmembrane region" description="Helical" evidence="1">
    <location>
        <begin position="36"/>
        <end position="57"/>
    </location>
</feature>
<reference evidence="2 3" key="1">
    <citation type="submission" date="2018-11" db="EMBL/GenBank/DDBJ databases">
        <title>Genome sequencing and assembly of Clostridium tagluense strain A121.</title>
        <authorList>
            <person name="Murakami T."/>
            <person name="Segawa T."/>
            <person name="Shcherbakova V.A."/>
            <person name="Mori H."/>
            <person name="Yoshimura Y."/>
        </authorList>
    </citation>
    <scope>NUCLEOTIDE SEQUENCE [LARGE SCALE GENOMIC DNA]</scope>
    <source>
        <strain evidence="2 3">A121</strain>
    </source>
</reference>
<keyword evidence="1" id="KW-0472">Membrane</keyword>
<organism evidence="2 3">
    <name type="scientific">Clostridium tagluense</name>
    <dbReference type="NCBI Taxonomy" id="360422"/>
    <lineage>
        <taxon>Bacteria</taxon>
        <taxon>Bacillati</taxon>
        <taxon>Bacillota</taxon>
        <taxon>Clostridia</taxon>
        <taxon>Eubacteriales</taxon>
        <taxon>Clostridiaceae</taxon>
        <taxon>Clostridium</taxon>
    </lineage>
</organism>
<keyword evidence="1" id="KW-1133">Transmembrane helix</keyword>
<feature type="transmembrane region" description="Helical" evidence="1">
    <location>
        <begin position="13"/>
        <end position="31"/>
    </location>
</feature>
<evidence type="ECO:0000313" key="3">
    <source>
        <dbReference type="Proteomes" id="UP000287872"/>
    </source>
</evidence>
<gene>
    <name evidence="2" type="ORF">Ctaglu_21860</name>
</gene>
<dbReference type="AlphaFoldDB" id="A0A401ULZ9"/>
<comment type="caution">
    <text evidence="2">The sequence shown here is derived from an EMBL/GenBank/DDBJ whole genome shotgun (WGS) entry which is preliminary data.</text>
</comment>
<feature type="transmembrane region" description="Helical" evidence="1">
    <location>
        <begin position="63"/>
        <end position="79"/>
    </location>
</feature>
<evidence type="ECO:0000256" key="1">
    <source>
        <dbReference type="SAM" id="Phobius"/>
    </source>
</evidence>
<keyword evidence="3" id="KW-1185">Reference proteome</keyword>